<reference evidence="2 3" key="1">
    <citation type="journal article" date="2020" name="G3 (Bethesda)">
        <title>Genetic Underpinnings of Host Manipulation by Ophiocordyceps as Revealed by Comparative Transcriptomics.</title>
        <authorList>
            <person name="Will I."/>
            <person name="Das B."/>
            <person name="Trinh T."/>
            <person name="Brachmann A."/>
            <person name="Ohm R.A."/>
            <person name="de Bekker C."/>
        </authorList>
    </citation>
    <scope>NUCLEOTIDE SEQUENCE [LARGE SCALE GENOMIC DNA]</scope>
    <source>
        <strain evidence="2 3">EC05</strain>
    </source>
</reference>
<evidence type="ECO:0000313" key="3">
    <source>
        <dbReference type="Proteomes" id="UP000562929"/>
    </source>
</evidence>
<sequence>MKAVSVSSLLLLATAVGVQALPPSSTKPPFEASAIPSAHSQSDERLAFLFDSLIPKLPNHPKERVLTLTPLDLSAKHKAQILKACRRNLTEIRPVATSINLVCLDDITSLDELEFIFGKRLNAGVLKSCLRIKNDEYTPENLNVHCVNKGASEIAEARQVGKEIVLEEILSEKFNSTSIDIVKDVIDCSPWRAAKIQREETV</sequence>
<comment type="caution">
    <text evidence="2">The sequence shown here is derived from an EMBL/GenBank/DDBJ whole genome shotgun (WGS) entry which is preliminary data.</text>
</comment>
<proteinExistence type="predicted"/>
<evidence type="ECO:0000256" key="1">
    <source>
        <dbReference type="SAM" id="SignalP"/>
    </source>
</evidence>
<feature type="signal peptide" evidence="1">
    <location>
        <begin position="1"/>
        <end position="20"/>
    </location>
</feature>
<protein>
    <submittedName>
        <fullName evidence="2">Uncharacterized protein</fullName>
    </submittedName>
</protein>
<keyword evidence="1" id="KW-0732">Signal</keyword>
<dbReference type="EMBL" id="JAACLJ010000002">
    <property type="protein sequence ID" value="KAF4592119.1"/>
    <property type="molecule type" value="Genomic_DNA"/>
</dbReference>
<gene>
    <name evidence="2" type="ORF">GQ602_002418</name>
</gene>
<dbReference type="OrthoDB" id="4927791at2759"/>
<feature type="chain" id="PRO_5034152686" evidence="1">
    <location>
        <begin position="21"/>
        <end position="202"/>
    </location>
</feature>
<dbReference type="AlphaFoldDB" id="A0A8H4QAC0"/>
<organism evidence="2 3">
    <name type="scientific">Ophiocordyceps camponoti-floridani</name>
    <dbReference type="NCBI Taxonomy" id="2030778"/>
    <lineage>
        <taxon>Eukaryota</taxon>
        <taxon>Fungi</taxon>
        <taxon>Dikarya</taxon>
        <taxon>Ascomycota</taxon>
        <taxon>Pezizomycotina</taxon>
        <taxon>Sordariomycetes</taxon>
        <taxon>Hypocreomycetidae</taxon>
        <taxon>Hypocreales</taxon>
        <taxon>Ophiocordycipitaceae</taxon>
        <taxon>Ophiocordyceps</taxon>
    </lineage>
</organism>
<keyword evidence="3" id="KW-1185">Reference proteome</keyword>
<accession>A0A8H4QAC0</accession>
<name>A0A8H4QAC0_9HYPO</name>
<dbReference type="Proteomes" id="UP000562929">
    <property type="component" value="Unassembled WGS sequence"/>
</dbReference>
<evidence type="ECO:0000313" key="2">
    <source>
        <dbReference type="EMBL" id="KAF4592119.1"/>
    </source>
</evidence>